<dbReference type="EMBL" id="HACA01020485">
    <property type="protein sequence ID" value="CDW37846.1"/>
    <property type="molecule type" value="Transcribed_RNA"/>
</dbReference>
<name>A0A0K2UJL8_LEPSM</name>
<protein>
    <submittedName>
        <fullName evidence="1">Uncharacterized protein</fullName>
    </submittedName>
</protein>
<organism evidence="1">
    <name type="scientific">Lepeophtheirus salmonis</name>
    <name type="common">Salmon louse</name>
    <name type="synonym">Caligus salmonis</name>
    <dbReference type="NCBI Taxonomy" id="72036"/>
    <lineage>
        <taxon>Eukaryota</taxon>
        <taxon>Metazoa</taxon>
        <taxon>Ecdysozoa</taxon>
        <taxon>Arthropoda</taxon>
        <taxon>Crustacea</taxon>
        <taxon>Multicrustacea</taxon>
        <taxon>Hexanauplia</taxon>
        <taxon>Copepoda</taxon>
        <taxon>Siphonostomatoida</taxon>
        <taxon>Caligidae</taxon>
        <taxon>Lepeophtheirus</taxon>
    </lineage>
</organism>
<sequence>MRNYDTQLIKWLKKLLKWAHQRGSCIGCSIIISNCVYPS</sequence>
<reference evidence="1" key="1">
    <citation type="submission" date="2014-05" db="EMBL/GenBank/DDBJ databases">
        <authorList>
            <person name="Chronopoulou M."/>
        </authorList>
    </citation>
    <scope>NUCLEOTIDE SEQUENCE</scope>
    <source>
        <tissue evidence="1">Whole organism</tissue>
    </source>
</reference>
<accession>A0A0K2UJL8</accession>
<evidence type="ECO:0000313" key="1">
    <source>
        <dbReference type="EMBL" id="CDW37846.1"/>
    </source>
</evidence>
<proteinExistence type="predicted"/>
<dbReference type="AlphaFoldDB" id="A0A0K2UJL8"/>